<comment type="caution">
    <text evidence="2">The sequence shown here is derived from an EMBL/GenBank/DDBJ whole genome shotgun (WGS) entry which is preliminary data.</text>
</comment>
<name>A0A3D9HA16_9FLAO</name>
<keyword evidence="1" id="KW-0732">Signal</keyword>
<protein>
    <recommendedName>
        <fullName evidence="4">Lipoprotein</fullName>
    </recommendedName>
</protein>
<dbReference type="PROSITE" id="PS51257">
    <property type="entry name" value="PROKAR_LIPOPROTEIN"/>
    <property type="match status" value="1"/>
</dbReference>
<dbReference type="OrthoDB" id="1425248at2"/>
<dbReference type="AlphaFoldDB" id="A0A3D9HA16"/>
<reference evidence="2 3" key="1">
    <citation type="submission" date="2018-07" db="EMBL/GenBank/DDBJ databases">
        <title>Genomic Encyclopedia of Type Strains, Phase III (KMG-III): the genomes of soil and plant-associated and newly described type strains.</title>
        <authorList>
            <person name="Whitman W."/>
        </authorList>
    </citation>
    <scope>NUCLEOTIDE SEQUENCE [LARGE SCALE GENOMIC DNA]</scope>
    <source>
        <strain evidence="2 3">CECT 7946</strain>
    </source>
</reference>
<dbReference type="EMBL" id="QRDV01000001">
    <property type="protein sequence ID" value="RED46319.1"/>
    <property type="molecule type" value="Genomic_DNA"/>
</dbReference>
<keyword evidence="3" id="KW-1185">Reference proteome</keyword>
<feature type="signal peptide" evidence="1">
    <location>
        <begin position="1"/>
        <end position="20"/>
    </location>
</feature>
<gene>
    <name evidence="2" type="ORF">DFQ10_10188</name>
</gene>
<evidence type="ECO:0008006" key="4">
    <source>
        <dbReference type="Google" id="ProtNLM"/>
    </source>
</evidence>
<evidence type="ECO:0000313" key="2">
    <source>
        <dbReference type="EMBL" id="RED46319.1"/>
    </source>
</evidence>
<feature type="chain" id="PRO_5017629140" description="Lipoprotein" evidence="1">
    <location>
        <begin position="21"/>
        <end position="227"/>
    </location>
</feature>
<evidence type="ECO:0000313" key="3">
    <source>
        <dbReference type="Proteomes" id="UP000256980"/>
    </source>
</evidence>
<proteinExistence type="predicted"/>
<evidence type="ECO:0000256" key="1">
    <source>
        <dbReference type="SAM" id="SignalP"/>
    </source>
</evidence>
<organism evidence="2 3">
    <name type="scientific">Winogradskyella eximia</name>
    <dbReference type="NCBI Taxonomy" id="262006"/>
    <lineage>
        <taxon>Bacteria</taxon>
        <taxon>Pseudomonadati</taxon>
        <taxon>Bacteroidota</taxon>
        <taxon>Flavobacteriia</taxon>
        <taxon>Flavobacteriales</taxon>
        <taxon>Flavobacteriaceae</taxon>
        <taxon>Winogradskyella</taxon>
    </lineage>
</organism>
<accession>A0A3D9HA16</accession>
<dbReference type="Proteomes" id="UP000256980">
    <property type="component" value="Unassembled WGS sequence"/>
</dbReference>
<dbReference type="RefSeq" id="WP_115815463.1">
    <property type="nucleotide sequence ID" value="NZ_QRDV01000001.1"/>
</dbReference>
<sequence>MKKLSILTLLLATLMFSACSSDDSNSESDVNNDDYLYFISGKINGEPFVYGQKETATTLDYSLLFSGNSITTTCAYYPDNGGLNYAIGVYPNFDNEARPNMSFDFIRMYLCGSEDSAAQMFNDAFPISSYDYAISDNVVNGSTGDISVSYSPDSTVEEWYSTLGGDQSGSNFEITSSTNTNVIFGAQTIEISQLLEGNFSLKLYNTENPTDVIEITEGQFKLPMTFD</sequence>